<proteinExistence type="predicted"/>
<dbReference type="InParanoid" id="A0A1X7V6V0"/>
<protein>
    <submittedName>
        <fullName evidence="1">Uncharacterized protein</fullName>
    </submittedName>
</protein>
<name>A0A1X7V6V0_AMPQE</name>
<evidence type="ECO:0000313" key="1">
    <source>
        <dbReference type="EnsemblMetazoa" id="Aqu2.1.35232_001"/>
    </source>
</evidence>
<organism evidence="1">
    <name type="scientific">Amphimedon queenslandica</name>
    <name type="common">Sponge</name>
    <dbReference type="NCBI Taxonomy" id="400682"/>
    <lineage>
        <taxon>Eukaryota</taxon>
        <taxon>Metazoa</taxon>
        <taxon>Porifera</taxon>
        <taxon>Demospongiae</taxon>
        <taxon>Heteroscleromorpha</taxon>
        <taxon>Haplosclerida</taxon>
        <taxon>Niphatidae</taxon>
        <taxon>Amphimedon</taxon>
    </lineage>
</organism>
<dbReference type="EnsemblMetazoa" id="Aqu2.1.35232_001">
    <property type="protein sequence ID" value="Aqu2.1.35232_001"/>
    <property type="gene ID" value="Aqu2.1.35232"/>
</dbReference>
<sequence>MQDTYVIVLFCPKTIIIVYYYNKEELVHLGNPLCLSICVHM</sequence>
<dbReference type="AlphaFoldDB" id="A0A1X7V6V0"/>
<accession>A0A1X7V6V0</accession>
<reference evidence="1" key="1">
    <citation type="submission" date="2017-05" db="UniProtKB">
        <authorList>
            <consortium name="EnsemblMetazoa"/>
        </authorList>
    </citation>
    <scope>IDENTIFICATION</scope>
</reference>